<dbReference type="Gene3D" id="3.90.550.10">
    <property type="entry name" value="Spore Coat Polysaccharide Biosynthesis Protein SpsA, Chain A"/>
    <property type="match status" value="1"/>
</dbReference>
<dbReference type="InterPro" id="IPR039528">
    <property type="entry name" value="DPM1-like"/>
</dbReference>
<keyword evidence="3" id="KW-0808">Transferase</keyword>
<dbReference type="Proteomes" id="UP001499974">
    <property type="component" value="Unassembled WGS sequence"/>
</dbReference>
<keyword evidence="2" id="KW-0328">Glycosyltransferase</keyword>
<sequence>MSPAEPRVVDGLGRVVVVIPTYDEAGNLAWIVERLRVAQPAIDVIVVDDGSPDGTGQIADGLAAADPAVRVVHRTAKAGLGAAYLHGFRVALEAGYDVIGEMDADGSHQPEQLDRLLDAMRAGADLVIGSRWVPGGSVVNWPLRRELLSRGGNLYVRMLLGVKVRDATAGFRLFRRTALEKIDLEAVQSTGYVFQTDMVARTLAAGLTVREVPIEFVERVRGDSKMSGSVATESLKRITTWGLRERRNQVRKALRRTGSSR</sequence>
<evidence type="ECO:0000313" key="5">
    <source>
        <dbReference type="EMBL" id="GAA4716117.1"/>
    </source>
</evidence>
<evidence type="ECO:0000256" key="1">
    <source>
        <dbReference type="ARBA" id="ARBA00006739"/>
    </source>
</evidence>
<dbReference type="InterPro" id="IPR001173">
    <property type="entry name" value="Glyco_trans_2-like"/>
</dbReference>
<feature type="domain" description="Glycosyltransferase 2-like" evidence="4">
    <location>
        <begin position="17"/>
        <end position="182"/>
    </location>
</feature>
<organism evidence="5 6">
    <name type="scientific">Nocardioides conyzicola</name>
    <dbReference type="NCBI Taxonomy" id="1651781"/>
    <lineage>
        <taxon>Bacteria</taxon>
        <taxon>Bacillati</taxon>
        <taxon>Actinomycetota</taxon>
        <taxon>Actinomycetes</taxon>
        <taxon>Propionibacteriales</taxon>
        <taxon>Nocardioidaceae</taxon>
        <taxon>Nocardioides</taxon>
    </lineage>
</organism>
<name>A0ABP8XXB1_9ACTN</name>
<dbReference type="InterPro" id="IPR029044">
    <property type="entry name" value="Nucleotide-diphossugar_trans"/>
</dbReference>
<accession>A0ABP8XXB1</accession>
<protein>
    <submittedName>
        <fullName evidence="5">Polyprenol monophosphomannose synthase</fullName>
    </submittedName>
</protein>
<dbReference type="EMBL" id="BAABKM010000004">
    <property type="protein sequence ID" value="GAA4716117.1"/>
    <property type="molecule type" value="Genomic_DNA"/>
</dbReference>
<evidence type="ECO:0000259" key="4">
    <source>
        <dbReference type="Pfam" id="PF00535"/>
    </source>
</evidence>
<keyword evidence="6" id="KW-1185">Reference proteome</keyword>
<evidence type="ECO:0000256" key="2">
    <source>
        <dbReference type="ARBA" id="ARBA00022676"/>
    </source>
</evidence>
<comment type="caution">
    <text evidence="5">The sequence shown here is derived from an EMBL/GenBank/DDBJ whole genome shotgun (WGS) entry which is preliminary data.</text>
</comment>
<comment type="similarity">
    <text evidence="1">Belongs to the glycosyltransferase 2 family.</text>
</comment>
<gene>
    <name evidence="5" type="ORF">GCM10023349_39830</name>
</gene>
<dbReference type="CDD" id="cd06442">
    <property type="entry name" value="DPM1_like"/>
    <property type="match status" value="1"/>
</dbReference>
<proteinExistence type="inferred from homology"/>
<reference evidence="6" key="1">
    <citation type="journal article" date="2019" name="Int. J. Syst. Evol. Microbiol.">
        <title>The Global Catalogue of Microorganisms (GCM) 10K type strain sequencing project: providing services to taxonomists for standard genome sequencing and annotation.</title>
        <authorList>
            <consortium name="The Broad Institute Genomics Platform"/>
            <consortium name="The Broad Institute Genome Sequencing Center for Infectious Disease"/>
            <person name="Wu L."/>
            <person name="Ma J."/>
        </authorList>
    </citation>
    <scope>NUCLEOTIDE SEQUENCE [LARGE SCALE GENOMIC DNA]</scope>
    <source>
        <strain evidence="6">JCM 18531</strain>
    </source>
</reference>
<dbReference type="PANTHER" id="PTHR43398">
    <property type="entry name" value="DOLICHOL-PHOSPHATE MANNOSYLTRANSFERASE SUBUNIT 1"/>
    <property type="match status" value="1"/>
</dbReference>
<evidence type="ECO:0000256" key="3">
    <source>
        <dbReference type="ARBA" id="ARBA00022679"/>
    </source>
</evidence>
<dbReference type="Pfam" id="PF00535">
    <property type="entry name" value="Glycos_transf_2"/>
    <property type="match status" value="1"/>
</dbReference>
<dbReference type="PANTHER" id="PTHR43398:SF1">
    <property type="entry name" value="DOLICHOL-PHOSPHATE MANNOSYLTRANSFERASE SUBUNIT 1"/>
    <property type="match status" value="1"/>
</dbReference>
<dbReference type="RefSeq" id="WP_345523329.1">
    <property type="nucleotide sequence ID" value="NZ_BAABKM010000004.1"/>
</dbReference>
<evidence type="ECO:0000313" key="6">
    <source>
        <dbReference type="Proteomes" id="UP001499974"/>
    </source>
</evidence>
<dbReference type="SUPFAM" id="SSF53448">
    <property type="entry name" value="Nucleotide-diphospho-sugar transferases"/>
    <property type="match status" value="1"/>
</dbReference>